<gene>
    <name evidence="4" type="ORF">JZO70_08025</name>
</gene>
<keyword evidence="5" id="KW-1185">Reference proteome</keyword>
<dbReference type="Proteomes" id="UP000664601">
    <property type="component" value="Unassembled WGS sequence"/>
</dbReference>
<dbReference type="PRINTS" id="PR00081">
    <property type="entry name" value="GDHRDH"/>
</dbReference>
<name>A0ABS3LAJ2_9ENTE</name>
<evidence type="ECO:0000256" key="3">
    <source>
        <dbReference type="RuleBase" id="RU000363"/>
    </source>
</evidence>
<dbReference type="SUPFAM" id="SSF51735">
    <property type="entry name" value="NAD(P)-binding Rossmann-fold domains"/>
    <property type="match status" value="1"/>
</dbReference>
<comment type="caution">
    <text evidence="4">The sequence shown here is derived from an EMBL/GenBank/DDBJ whole genome shotgun (WGS) entry which is preliminary data.</text>
</comment>
<keyword evidence="2 4" id="KW-0560">Oxidoreductase</keyword>
<dbReference type="InterPro" id="IPR002347">
    <property type="entry name" value="SDR_fam"/>
</dbReference>
<dbReference type="GO" id="GO:0047936">
    <property type="term" value="F:glucose 1-dehydrogenase [NAD(P)+] activity"/>
    <property type="evidence" value="ECO:0007669"/>
    <property type="project" value="UniProtKB-EC"/>
</dbReference>
<dbReference type="PANTHER" id="PTHR42760">
    <property type="entry name" value="SHORT-CHAIN DEHYDROGENASES/REDUCTASES FAMILY MEMBER"/>
    <property type="match status" value="1"/>
</dbReference>
<dbReference type="Gene3D" id="3.40.50.720">
    <property type="entry name" value="NAD(P)-binding Rossmann-like Domain"/>
    <property type="match status" value="1"/>
</dbReference>
<protein>
    <submittedName>
        <fullName evidence="4">Glucose 1-dehydrogenase</fullName>
        <ecNumber evidence="4">1.1.1.47</ecNumber>
    </submittedName>
</protein>
<accession>A0ABS3LAJ2</accession>
<proteinExistence type="inferred from homology"/>
<dbReference type="NCBIfam" id="NF005559">
    <property type="entry name" value="PRK07231.1"/>
    <property type="match status" value="1"/>
</dbReference>
<evidence type="ECO:0000256" key="2">
    <source>
        <dbReference type="ARBA" id="ARBA00023002"/>
    </source>
</evidence>
<dbReference type="InterPro" id="IPR036291">
    <property type="entry name" value="NAD(P)-bd_dom_sf"/>
</dbReference>
<dbReference type="RefSeq" id="WP_207673029.1">
    <property type="nucleotide sequence ID" value="NZ_JAFREM010000012.1"/>
</dbReference>
<organism evidence="4 5">
    <name type="scientific">Candidatus Enterococcus moelleringii</name>
    <dbReference type="NCBI Taxonomy" id="2815325"/>
    <lineage>
        <taxon>Bacteria</taxon>
        <taxon>Bacillati</taxon>
        <taxon>Bacillota</taxon>
        <taxon>Bacilli</taxon>
        <taxon>Lactobacillales</taxon>
        <taxon>Enterococcaceae</taxon>
        <taxon>Enterococcus</taxon>
    </lineage>
</organism>
<evidence type="ECO:0000313" key="5">
    <source>
        <dbReference type="Proteomes" id="UP000664601"/>
    </source>
</evidence>
<evidence type="ECO:0000256" key="1">
    <source>
        <dbReference type="ARBA" id="ARBA00006484"/>
    </source>
</evidence>
<dbReference type="PROSITE" id="PS00061">
    <property type="entry name" value="ADH_SHORT"/>
    <property type="match status" value="1"/>
</dbReference>
<dbReference type="PRINTS" id="PR00080">
    <property type="entry name" value="SDRFAMILY"/>
</dbReference>
<dbReference type="InterPro" id="IPR020904">
    <property type="entry name" value="Sc_DH/Rdtase_CS"/>
</dbReference>
<evidence type="ECO:0000313" key="4">
    <source>
        <dbReference type="EMBL" id="MBO1306105.1"/>
    </source>
</evidence>
<dbReference type="PANTHER" id="PTHR42760:SF133">
    <property type="entry name" value="3-OXOACYL-[ACYL-CARRIER-PROTEIN] REDUCTASE"/>
    <property type="match status" value="1"/>
</dbReference>
<comment type="similarity">
    <text evidence="1 3">Belongs to the short-chain dehydrogenases/reductases (SDR) family.</text>
</comment>
<dbReference type="Pfam" id="PF00106">
    <property type="entry name" value="adh_short"/>
    <property type="match status" value="1"/>
</dbReference>
<reference evidence="4 5" key="1">
    <citation type="submission" date="2021-03" db="EMBL/GenBank/DDBJ databases">
        <title>Enterococcal diversity collection.</title>
        <authorList>
            <person name="Gilmore M.S."/>
            <person name="Schwartzman J."/>
            <person name="Van Tyne D."/>
            <person name="Martin M."/>
            <person name="Earl A.M."/>
            <person name="Manson A.L."/>
            <person name="Straub T."/>
            <person name="Salamzade R."/>
            <person name="Saavedra J."/>
            <person name="Lebreton F."/>
            <person name="Prichula J."/>
            <person name="Schaufler K."/>
            <person name="Gaca A."/>
            <person name="Sgardioli B."/>
            <person name="Wagenaar J."/>
            <person name="Strong T."/>
        </authorList>
    </citation>
    <scope>NUCLEOTIDE SEQUENCE [LARGE SCALE GENOMIC DNA]</scope>
    <source>
        <strain evidence="4 5">669A</strain>
    </source>
</reference>
<dbReference type="EMBL" id="JAFREM010000012">
    <property type="protein sequence ID" value="MBO1306105.1"/>
    <property type="molecule type" value="Genomic_DNA"/>
</dbReference>
<dbReference type="EC" id="1.1.1.47" evidence="4"/>
<sequence>MKNPFDLTGRVALVTGASSGLGVQFAMALANQGAKVALMARREDRLKAVAEEITALGSEALVVPCDVSDFASIPAAVQKVEDHFGKLDILVNNAGVGISSAAEEQTDEEWLGVIDVNLNAVYMVAREAAKLMKKNNYGRIINTASINSKAASFDMFDLSAYCTSKGGVVMMTKALANEWAEFKITVNCIGPGYFNSEMTNDYIDTDWFTDYLKRSCPMKRKGHEGELDTAILYFASDMTSYTTGQYLAVDGGWLTI</sequence>